<organism evidence="2 3">
    <name type="scientific">Malus domestica</name>
    <name type="common">Apple</name>
    <name type="synonym">Pyrus malus</name>
    <dbReference type="NCBI Taxonomy" id="3750"/>
    <lineage>
        <taxon>Eukaryota</taxon>
        <taxon>Viridiplantae</taxon>
        <taxon>Streptophyta</taxon>
        <taxon>Embryophyta</taxon>
        <taxon>Tracheophyta</taxon>
        <taxon>Spermatophyta</taxon>
        <taxon>Magnoliopsida</taxon>
        <taxon>eudicotyledons</taxon>
        <taxon>Gunneridae</taxon>
        <taxon>Pentapetalae</taxon>
        <taxon>rosids</taxon>
        <taxon>fabids</taxon>
        <taxon>Rosales</taxon>
        <taxon>Rosaceae</taxon>
        <taxon>Amygdaloideae</taxon>
        <taxon>Maleae</taxon>
        <taxon>Malus</taxon>
    </lineage>
</organism>
<sequence>MPPISPSSLSRPLFSLSPPSSSSTDPHGCERADPAATLPLTRRRRRRLSAIFLLSLSLAVDFLSPVQGSSVDPQIPYFASKFKVEAERKILEVREGQNNEMACENLSGKIDVNKQTKGSELRNMMTEDENAELSEKKIEEQQWPVMKEIEQKNATLLNEAEEKNASLSVNKFEVQDTTLMNKIEGKNAPLLNETEENNVHFLWLFCIFWRKRKKNRKKNRKKLKKNWAEPKFRFGFGFGKKPNR</sequence>
<evidence type="ECO:0000313" key="3">
    <source>
        <dbReference type="Proteomes" id="UP000290289"/>
    </source>
</evidence>
<protein>
    <submittedName>
        <fullName evidence="2">Uncharacterized protein</fullName>
    </submittedName>
</protein>
<name>A0A498JTW5_MALDO</name>
<accession>A0A498JTW5</accession>
<reference evidence="2 3" key="1">
    <citation type="submission" date="2018-10" db="EMBL/GenBank/DDBJ databases">
        <title>A high-quality apple genome assembly.</title>
        <authorList>
            <person name="Hu J."/>
        </authorList>
    </citation>
    <scope>NUCLEOTIDE SEQUENCE [LARGE SCALE GENOMIC DNA]</scope>
    <source>
        <strain evidence="3">cv. HFTH1</strain>
        <tissue evidence="2">Young leaf</tissue>
    </source>
</reference>
<gene>
    <name evidence="2" type="ORF">DVH24_009125</name>
</gene>
<feature type="compositionally biased region" description="Low complexity" evidence="1">
    <location>
        <begin position="1"/>
        <end position="23"/>
    </location>
</feature>
<evidence type="ECO:0000313" key="2">
    <source>
        <dbReference type="EMBL" id="RXH96621.1"/>
    </source>
</evidence>
<dbReference type="AlphaFoldDB" id="A0A498JTW5"/>
<feature type="region of interest" description="Disordered" evidence="1">
    <location>
        <begin position="1"/>
        <end position="33"/>
    </location>
</feature>
<proteinExistence type="predicted"/>
<dbReference type="Proteomes" id="UP000290289">
    <property type="component" value="Chromosome 6"/>
</dbReference>
<keyword evidence="3" id="KW-1185">Reference proteome</keyword>
<dbReference type="EMBL" id="RDQH01000332">
    <property type="protein sequence ID" value="RXH96621.1"/>
    <property type="molecule type" value="Genomic_DNA"/>
</dbReference>
<evidence type="ECO:0000256" key="1">
    <source>
        <dbReference type="SAM" id="MobiDB-lite"/>
    </source>
</evidence>
<comment type="caution">
    <text evidence="2">The sequence shown here is derived from an EMBL/GenBank/DDBJ whole genome shotgun (WGS) entry which is preliminary data.</text>
</comment>